<dbReference type="Proteomes" id="UP000199399">
    <property type="component" value="Unassembled WGS sequence"/>
</dbReference>
<keyword evidence="1 2" id="KW-0597">Phosphoprotein</keyword>
<dbReference type="SMART" id="SM00448">
    <property type="entry name" value="REC"/>
    <property type="match status" value="1"/>
</dbReference>
<dbReference type="Gene3D" id="3.40.50.2300">
    <property type="match status" value="1"/>
</dbReference>
<dbReference type="Pfam" id="PF00072">
    <property type="entry name" value="Response_reg"/>
    <property type="match status" value="1"/>
</dbReference>
<dbReference type="InterPro" id="IPR011006">
    <property type="entry name" value="CheY-like_superfamily"/>
</dbReference>
<dbReference type="EMBL" id="FNBP01000012">
    <property type="protein sequence ID" value="SDG83372.1"/>
    <property type="molecule type" value="Genomic_DNA"/>
</dbReference>
<sequence length="126" mass="13657">MSSRVVLLVEDEALILMDIEAALVNEGFQVVTAINGSKAVEAFEADPMSISAVVTDINLGKEPNGWNLARQIRQQKPEMPIVYMTGDSSHEWEAEGVPKSVLIPKPFVHAQVITALATLMSHSSQA</sequence>
<dbReference type="STRING" id="218672.SAMN04489759_112108"/>
<dbReference type="GO" id="GO:0000160">
    <property type="term" value="P:phosphorelay signal transduction system"/>
    <property type="evidence" value="ECO:0007669"/>
    <property type="project" value="InterPro"/>
</dbReference>
<keyword evidence="5" id="KW-1185">Reference proteome</keyword>
<dbReference type="AlphaFoldDB" id="A0A1G7XGN6"/>
<dbReference type="SUPFAM" id="SSF52172">
    <property type="entry name" value="CheY-like"/>
    <property type="match status" value="1"/>
</dbReference>
<dbReference type="PANTHER" id="PTHR44591">
    <property type="entry name" value="STRESS RESPONSE REGULATOR PROTEIN 1"/>
    <property type="match status" value="1"/>
</dbReference>
<reference evidence="5" key="1">
    <citation type="submission" date="2016-10" db="EMBL/GenBank/DDBJ databases">
        <authorList>
            <person name="Varghese N."/>
            <person name="Submissions S."/>
        </authorList>
    </citation>
    <scope>NUCLEOTIDE SEQUENCE [LARGE SCALE GENOMIC DNA]</scope>
    <source>
        <strain evidence="5">DSM 16477</strain>
    </source>
</reference>
<proteinExistence type="predicted"/>
<dbReference type="PANTHER" id="PTHR44591:SF21">
    <property type="entry name" value="TWO-COMPONENT RESPONSE REGULATOR"/>
    <property type="match status" value="1"/>
</dbReference>
<dbReference type="InterPro" id="IPR001789">
    <property type="entry name" value="Sig_transdc_resp-reg_receiver"/>
</dbReference>
<feature type="modified residue" description="4-aspartylphosphate" evidence="2">
    <location>
        <position position="56"/>
    </location>
</feature>
<evidence type="ECO:0000313" key="5">
    <source>
        <dbReference type="Proteomes" id="UP000199399"/>
    </source>
</evidence>
<feature type="domain" description="Response regulatory" evidence="3">
    <location>
        <begin position="5"/>
        <end position="120"/>
    </location>
</feature>
<dbReference type="InterPro" id="IPR050595">
    <property type="entry name" value="Bact_response_regulator"/>
</dbReference>
<dbReference type="PROSITE" id="PS50110">
    <property type="entry name" value="RESPONSE_REGULATORY"/>
    <property type="match status" value="1"/>
</dbReference>
<evidence type="ECO:0000256" key="2">
    <source>
        <dbReference type="PROSITE-ProRule" id="PRU00169"/>
    </source>
</evidence>
<evidence type="ECO:0000313" key="4">
    <source>
        <dbReference type="EMBL" id="SDG83372.1"/>
    </source>
</evidence>
<name>A0A1G7XGN6_9RHOB</name>
<gene>
    <name evidence="4" type="ORF">SAMN04489759_112108</name>
</gene>
<accession>A0A1G7XGN6</accession>
<protein>
    <submittedName>
        <fullName evidence="4">Response regulator receiver domain-containing protein</fullName>
    </submittedName>
</protein>
<evidence type="ECO:0000256" key="1">
    <source>
        <dbReference type="ARBA" id="ARBA00022553"/>
    </source>
</evidence>
<organism evidence="4 5">
    <name type="scientific">Sulfitobacter delicatus</name>
    <dbReference type="NCBI Taxonomy" id="218672"/>
    <lineage>
        <taxon>Bacteria</taxon>
        <taxon>Pseudomonadati</taxon>
        <taxon>Pseudomonadota</taxon>
        <taxon>Alphaproteobacteria</taxon>
        <taxon>Rhodobacterales</taxon>
        <taxon>Roseobacteraceae</taxon>
        <taxon>Sulfitobacter</taxon>
    </lineage>
</organism>
<dbReference type="RefSeq" id="WP_093743865.1">
    <property type="nucleotide sequence ID" value="NZ_FNBP01000012.1"/>
</dbReference>
<dbReference type="OrthoDB" id="9784719at2"/>
<evidence type="ECO:0000259" key="3">
    <source>
        <dbReference type="PROSITE" id="PS50110"/>
    </source>
</evidence>